<feature type="region of interest" description="Disordered" evidence="1">
    <location>
        <begin position="314"/>
        <end position="335"/>
    </location>
</feature>
<keyword evidence="3" id="KW-1185">Reference proteome</keyword>
<feature type="compositionally biased region" description="Basic and acidic residues" evidence="1">
    <location>
        <begin position="315"/>
        <end position="335"/>
    </location>
</feature>
<evidence type="ECO:0000256" key="1">
    <source>
        <dbReference type="SAM" id="MobiDB-lite"/>
    </source>
</evidence>
<evidence type="ECO:0000313" key="3">
    <source>
        <dbReference type="Proteomes" id="UP000762676"/>
    </source>
</evidence>
<dbReference type="Proteomes" id="UP000762676">
    <property type="component" value="Unassembled WGS sequence"/>
</dbReference>
<feature type="region of interest" description="Disordered" evidence="1">
    <location>
        <begin position="270"/>
        <end position="302"/>
    </location>
</feature>
<sequence length="721" mass="79335">MSSLRAVVSAASLGTRGWCVLSSPFLRNGNVFASRRNDLACDANFSSTASCLFSEKDTNLEDSTGIDVSSPSTHLENKHSGIQPDSTTGIAPLKKQPKLPASDSFDELISSSRRIFSPSFARDCQYRLIMWHKRLKKAEENGEPVDLEKILTDSFPDVVEFSLTPLSLPDLRLSLLKLLLSQESDNTHTQRILLSTTQDAIELPIGIVAEIVRLLSLAPPTALRMESRCSLVCTVINRRWYEVGAKHLVFFMFQMDEFYDIKTISKQWRQKSKSKERETAKDKKTARKSAKTEAGATKVNESVKESVAENFHSNETIKAEVTESERTPENKRETDITPECSIPIASVNIESRAITLANELKVKDLARVVSLLSRWKSRNEPLLNACLHRLSLADMSLFTVSQLVSLLQSMAALNLHQPTLLDNTTQQLHAKLIGSALSPAQVCLILKALSLLRWTGVRESEGGESPSNDLVKSCLSYLKGCQEKLTVKEAAVVLTSLASLAVTPSNQSERAFVADLAGLVLGGKSPWWGQIHCVWCLSVLQCLDPAILHKVLDPQFVNQALQQVKESASPNSALTSSYKLAQINMAARLEVKGYDGPVLSEEQLALCTQETTLSSEQRKARTVLANTLRKFVDLVTYVNLNPSIAKGVTADAVMCANSEGEVRPLVLREQAGSTETQTEPTFSLALQYIPFSGVNSPGESPTGQYQMAARHLRMLGYTPVQ</sequence>
<name>A0AAV4I0J8_9GAST</name>
<dbReference type="EMBL" id="BMAT01002284">
    <property type="protein sequence ID" value="GFS03662.1"/>
    <property type="molecule type" value="Genomic_DNA"/>
</dbReference>
<feature type="non-terminal residue" evidence="2">
    <location>
        <position position="721"/>
    </location>
</feature>
<protein>
    <submittedName>
        <fullName evidence="2">Protein TBRG4</fullName>
    </submittedName>
</protein>
<comment type="caution">
    <text evidence="2">The sequence shown here is derived from an EMBL/GenBank/DDBJ whole genome shotgun (WGS) entry which is preliminary data.</text>
</comment>
<feature type="region of interest" description="Disordered" evidence="1">
    <location>
        <begin position="66"/>
        <end position="99"/>
    </location>
</feature>
<evidence type="ECO:0000313" key="2">
    <source>
        <dbReference type="EMBL" id="GFS03662.1"/>
    </source>
</evidence>
<accession>A0AAV4I0J8</accession>
<organism evidence="2 3">
    <name type="scientific">Elysia marginata</name>
    <dbReference type="NCBI Taxonomy" id="1093978"/>
    <lineage>
        <taxon>Eukaryota</taxon>
        <taxon>Metazoa</taxon>
        <taxon>Spiralia</taxon>
        <taxon>Lophotrochozoa</taxon>
        <taxon>Mollusca</taxon>
        <taxon>Gastropoda</taxon>
        <taxon>Heterobranchia</taxon>
        <taxon>Euthyneura</taxon>
        <taxon>Panpulmonata</taxon>
        <taxon>Sacoglossa</taxon>
        <taxon>Placobranchoidea</taxon>
        <taxon>Plakobranchidae</taxon>
        <taxon>Elysia</taxon>
    </lineage>
</organism>
<feature type="compositionally biased region" description="Basic and acidic residues" evidence="1">
    <location>
        <begin position="273"/>
        <end position="283"/>
    </location>
</feature>
<proteinExistence type="predicted"/>
<reference evidence="2 3" key="1">
    <citation type="journal article" date="2021" name="Elife">
        <title>Chloroplast acquisition without the gene transfer in kleptoplastic sea slugs, Plakobranchus ocellatus.</title>
        <authorList>
            <person name="Maeda T."/>
            <person name="Takahashi S."/>
            <person name="Yoshida T."/>
            <person name="Shimamura S."/>
            <person name="Takaki Y."/>
            <person name="Nagai Y."/>
            <person name="Toyoda A."/>
            <person name="Suzuki Y."/>
            <person name="Arimoto A."/>
            <person name="Ishii H."/>
            <person name="Satoh N."/>
            <person name="Nishiyama T."/>
            <person name="Hasebe M."/>
            <person name="Maruyama T."/>
            <person name="Minagawa J."/>
            <person name="Obokata J."/>
            <person name="Shigenobu S."/>
        </authorList>
    </citation>
    <scope>NUCLEOTIDE SEQUENCE [LARGE SCALE GENOMIC DNA]</scope>
</reference>
<dbReference type="AlphaFoldDB" id="A0AAV4I0J8"/>
<gene>
    <name evidence="2" type="ORF">ElyMa_001155500</name>
</gene>